<feature type="compositionally biased region" description="Basic and acidic residues" evidence="1">
    <location>
        <begin position="104"/>
        <end position="131"/>
    </location>
</feature>
<protein>
    <submittedName>
        <fullName evidence="2">Zinc knuckle (CCHC-type) family protein</fullName>
    </submittedName>
</protein>
<feature type="compositionally biased region" description="Basic and acidic residues" evidence="1">
    <location>
        <begin position="14"/>
        <end position="40"/>
    </location>
</feature>
<accession>A0A7J6WL85</accession>
<dbReference type="OrthoDB" id="207084at2759"/>
<comment type="caution">
    <text evidence="2">The sequence shown here is derived from an EMBL/GenBank/DDBJ whole genome shotgun (WGS) entry which is preliminary data.</text>
</comment>
<name>A0A7J6WL85_THATH</name>
<dbReference type="AlphaFoldDB" id="A0A7J6WL85"/>
<organism evidence="2 3">
    <name type="scientific">Thalictrum thalictroides</name>
    <name type="common">Rue-anemone</name>
    <name type="synonym">Anemone thalictroides</name>
    <dbReference type="NCBI Taxonomy" id="46969"/>
    <lineage>
        <taxon>Eukaryota</taxon>
        <taxon>Viridiplantae</taxon>
        <taxon>Streptophyta</taxon>
        <taxon>Embryophyta</taxon>
        <taxon>Tracheophyta</taxon>
        <taxon>Spermatophyta</taxon>
        <taxon>Magnoliopsida</taxon>
        <taxon>Ranunculales</taxon>
        <taxon>Ranunculaceae</taxon>
        <taxon>Thalictroideae</taxon>
        <taxon>Thalictrum</taxon>
    </lineage>
</organism>
<dbReference type="EMBL" id="JABWDY010013678">
    <property type="protein sequence ID" value="KAF5198141.1"/>
    <property type="molecule type" value="Genomic_DNA"/>
</dbReference>
<proteinExistence type="predicted"/>
<feature type="region of interest" description="Disordered" evidence="1">
    <location>
        <begin position="153"/>
        <end position="199"/>
    </location>
</feature>
<evidence type="ECO:0000313" key="2">
    <source>
        <dbReference type="EMBL" id="KAF5198141.1"/>
    </source>
</evidence>
<feature type="region of interest" description="Disordered" evidence="1">
    <location>
        <begin position="1"/>
        <end position="40"/>
    </location>
</feature>
<reference evidence="2 3" key="1">
    <citation type="submission" date="2020-06" db="EMBL/GenBank/DDBJ databases">
        <title>Transcriptomic and genomic resources for Thalictrum thalictroides and T. hernandezii: Facilitating candidate gene discovery in an emerging model plant lineage.</title>
        <authorList>
            <person name="Arias T."/>
            <person name="Riano-Pachon D.M."/>
            <person name="Di Stilio V.S."/>
        </authorList>
    </citation>
    <scope>NUCLEOTIDE SEQUENCE [LARGE SCALE GENOMIC DNA]</scope>
    <source>
        <strain evidence="3">cv. WT478/WT964</strain>
        <tissue evidence="2">Leaves</tissue>
    </source>
</reference>
<evidence type="ECO:0000313" key="3">
    <source>
        <dbReference type="Proteomes" id="UP000554482"/>
    </source>
</evidence>
<gene>
    <name evidence="2" type="ORF">FRX31_012271</name>
</gene>
<evidence type="ECO:0000256" key="1">
    <source>
        <dbReference type="SAM" id="MobiDB-lite"/>
    </source>
</evidence>
<sequence>MLFRLDVSSLGSHLNERQIRGEEESYEIEEKSDAESRDDVSVEGLVDMNTESTQHLDSISSDGELNINGISNLKSASDSLISSNHTALGIGSSTASNKYLASDPSHDNTLKDHSQEAKRTSMREKPYLSKAERRKLKKCQKDIADDASIEHVREDCKENSRSGMKTDEIAQHLKPPGGKTSRGQKSKLKKIKGEVCTTG</sequence>
<keyword evidence="3" id="KW-1185">Reference proteome</keyword>
<feature type="region of interest" description="Disordered" evidence="1">
    <location>
        <begin position="95"/>
        <end position="134"/>
    </location>
</feature>
<dbReference type="Proteomes" id="UP000554482">
    <property type="component" value="Unassembled WGS sequence"/>
</dbReference>
<feature type="compositionally biased region" description="Basic and acidic residues" evidence="1">
    <location>
        <begin position="153"/>
        <end position="171"/>
    </location>
</feature>